<protein>
    <recommendedName>
        <fullName evidence="5">RNase H type-1 domain-containing protein</fullName>
    </recommendedName>
</protein>
<dbReference type="InterPro" id="IPR036691">
    <property type="entry name" value="Endo/exonu/phosph_ase_sf"/>
</dbReference>
<dbReference type="Gene3D" id="3.60.10.10">
    <property type="entry name" value="Endonuclease/exonuclease/phosphatase"/>
    <property type="match status" value="1"/>
</dbReference>
<dbReference type="PANTHER" id="PTHR47723">
    <property type="entry name" value="OS05G0353850 PROTEIN"/>
    <property type="match status" value="1"/>
</dbReference>
<proteinExistence type="predicted"/>
<dbReference type="EMBL" id="BPVZ01000291">
    <property type="protein sequence ID" value="GKV49249.1"/>
    <property type="molecule type" value="Genomic_DNA"/>
</dbReference>
<dbReference type="InterPro" id="IPR012337">
    <property type="entry name" value="RNaseH-like_sf"/>
</dbReference>
<dbReference type="Pfam" id="PF13456">
    <property type="entry name" value="RVT_3"/>
    <property type="match status" value="1"/>
</dbReference>
<dbReference type="PANTHER" id="PTHR47723:SF19">
    <property type="entry name" value="POLYNUCLEOTIDYL TRANSFERASE, RIBONUCLEASE H-LIKE SUPERFAMILY PROTEIN"/>
    <property type="match status" value="1"/>
</dbReference>
<dbReference type="Gene3D" id="3.30.420.10">
    <property type="entry name" value="Ribonuclease H-like superfamily/Ribonuclease H"/>
    <property type="match status" value="1"/>
</dbReference>
<reference evidence="3 4" key="1">
    <citation type="journal article" date="2021" name="Commun. Biol.">
        <title>The genome of Shorea leprosula (Dipterocarpaceae) highlights the ecological relevance of drought in aseasonal tropical rainforests.</title>
        <authorList>
            <person name="Ng K.K.S."/>
            <person name="Kobayashi M.J."/>
            <person name="Fawcett J.A."/>
            <person name="Hatakeyama M."/>
            <person name="Paape T."/>
            <person name="Ng C.H."/>
            <person name="Ang C.C."/>
            <person name="Tnah L.H."/>
            <person name="Lee C.T."/>
            <person name="Nishiyama T."/>
            <person name="Sese J."/>
            <person name="O'Brien M.J."/>
            <person name="Copetti D."/>
            <person name="Mohd Noor M.I."/>
            <person name="Ong R.C."/>
            <person name="Putra M."/>
            <person name="Sireger I.Z."/>
            <person name="Indrioko S."/>
            <person name="Kosugi Y."/>
            <person name="Izuno A."/>
            <person name="Isagi Y."/>
            <person name="Lee S.L."/>
            <person name="Shimizu K.K."/>
        </authorList>
    </citation>
    <scope>NUCLEOTIDE SEQUENCE [LARGE SCALE GENOMIC DNA]</scope>
    <source>
        <strain evidence="3">214</strain>
    </source>
</reference>
<accession>A0AAV5MI91</accession>
<dbReference type="InterPro" id="IPR044730">
    <property type="entry name" value="RNase_H-like_dom_plant"/>
</dbReference>
<dbReference type="InterPro" id="IPR002156">
    <property type="entry name" value="RNaseH_domain"/>
</dbReference>
<sequence length="967" mass="109465">MMMIKAEDQPSPIMNAALARTLLRANNSRVWSMKIISWNCRGAAKQSFQSSAMDLKRIHNPCIMLILETKISEDHAIAKARALGFPHFHCVDSDGLAGGLWILWNDSKVTLDIVSTNAQAIHAIVKVRNHPSLSSDTWFLSGIYGRPVYEIRTMLWQELRYLSIMISCSWILIGDFNDVIDQSKIFGVALCAKAGERLDRAWANPDWRLIFSEANLYHLPRFNSDHHPIMLDLCPNLSRMGPRPFRMEKFWLDHHDFNQAISHIWLNGIYRAPTFPHSSFLVDLERQLSKEYENILMMEEDLWFMKSRSNWLIEGDRNTKFFHLSTICHKARNRILGLKDSTGNWIFDPLALSTLIMNYFSGLFTTSHELSYSDSFASIDVSLRAIPLESLQGVPTKDEIWATLHSIKPFKAPGPDDVHPLFFQKFWDITKDKLCTDIIQNFSNGIIPSSWNESLVVLIPKNTSPISIQEFRPIGLLKGSKAGRRGPLLSHLFFADDIIFVGKATQENCNYLSSLLQFFCSRSGQKINLQKSRVLFSNNVDPPTRDLLCSMLGISKTKDLGKYLGRVTLTKSVLEAVPNYYMQSSLLPTSIHRELDQISRNFIWGSDEHHKKIHLRLHIEKDKLWSKIFCYKYSIMDPRAPLPTASSPVIKGLQEGRTLFQQGLKWIPRNGNAISFWNDYWCGDRPLSEIRAIPLSLENLDTAIFTWAHGQGGNFSSSSAYCLLLELPSKDAKVMMRPSTISSGPAPAISLWNDILPGAIVSNDDTPFLQWLRNNSTRFDDALTTPIPQSLHQRTHEMFAWSKPHFPTIKLNSDGSFIGNPGLSRSGGIFRDSLGNWVLGYARNIGFSSPLAAELWAIRDGLVLAIQKGFHNLIVESDSKVVVLLLTKGCVSTHPHSTLILDCKMLMQKIHQIHLVNIVRERNMCANQLAKMGMSLSSSFCIFEFCPPAVVGLCLANAYGVQYVRPP</sequence>
<evidence type="ECO:0000259" key="1">
    <source>
        <dbReference type="Pfam" id="PF03372"/>
    </source>
</evidence>
<evidence type="ECO:0000259" key="2">
    <source>
        <dbReference type="Pfam" id="PF13456"/>
    </source>
</evidence>
<comment type="caution">
    <text evidence="3">The sequence shown here is derived from an EMBL/GenBank/DDBJ whole genome shotgun (WGS) entry which is preliminary data.</text>
</comment>
<dbReference type="InterPro" id="IPR005135">
    <property type="entry name" value="Endo/exonuclease/phosphatase"/>
</dbReference>
<dbReference type="SUPFAM" id="SSF53098">
    <property type="entry name" value="Ribonuclease H-like"/>
    <property type="match status" value="1"/>
</dbReference>
<keyword evidence="4" id="KW-1185">Reference proteome</keyword>
<name>A0AAV5MI91_9ROSI</name>
<evidence type="ECO:0000313" key="4">
    <source>
        <dbReference type="Proteomes" id="UP001054252"/>
    </source>
</evidence>
<dbReference type="InterPro" id="IPR036397">
    <property type="entry name" value="RNaseH_sf"/>
</dbReference>
<feature type="domain" description="RNase H type-1" evidence="2">
    <location>
        <begin position="812"/>
        <end position="932"/>
    </location>
</feature>
<dbReference type="GO" id="GO:0004523">
    <property type="term" value="F:RNA-DNA hybrid ribonuclease activity"/>
    <property type="evidence" value="ECO:0007669"/>
    <property type="project" value="InterPro"/>
</dbReference>
<dbReference type="Proteomes" id="UP001054252">
    <property type="component" value="Unassembled WGS sequence"/>
</dbReference>
<dbReference type="InterPro" id="IPR053151">
    <property type="entry name" value="RNase_H-like"/>
</dbReference>
<gene>
    <name evidence="3" type="ORF">SLEP1_g56010</name>
</gene>
<dbReference type="CDD" id="cd06222">
    <property type="entry name" value="RNase_H_like"/>
    <property type="match status" value="1"/>
</dbReference>
<dbReference type="Pfam" id="PF03372">
    <property type="entry name" value="Exo_endo_phos"/>
    <property type="match status" value="1"/>
</dbReference>
<dbReference type="SUPFAM" id="SSF56219">
    <property type="entry name" value="DNase I-like"/>
    <property type="match status" value="1"/>
</dbReference>
<evidence type="ECO:0000313" key="3">
    <source>
        <dbReference type="EMBL" id="GKV49249.1"/>
    </source>
</evidence>
<organism evidence="3 4">
    <name type="scientific">Rubroshorea leprosula</name>
    <dbReference type="NCBI Taxonomy" id="152421"/>
    <lineage>
        <taxon>Eukaryota</taxon>
        <taxon>Viridiplantae</taxon>
        <taxon>Streptophyta</taxon>
        <taxon>Embryophyta</taxon>
        <taxon>Tracheophyta</taxon>
        <taxon>Spermatophyta</taxon>
        <taxon>Magnoliopsida</taxon>
        <taxon>eudicotyledons</taxon>
        <taxon>Gunneridae</taxon>
        <taxon>Pentapetalae</taxon>
        <taxon>rosids</taxon>
        <taxon>malvids</taxon>
        <taxon>Malvales</taxon>
        <taxon>Dipterocarpaceae</taxon>
        <taxon>Rubroshorea</taxon>
    </lineage>
</organism>
<dbReference type="GO" id="GO:0003676">
    <property type="term" value="F:nucleic acid binding"/>
    <property type="evidence" value="ECO:0007669"/>
    <property type="project" value="InterPro"/>
</dbReference>
<dbReference type="AlphaFoldDB" id="A0AAV5MI91"/>
<evidence type="ECO:0008006" key="5">
    <source>
        <dbReference type="Google" id="ProtNLM"/>
    </source>
</evidence>
<feature type="domain" description="Endonuclease/exonuclease/phosphatase" evidence="1">
    <location>
        <begin position="36"/>
        <end position="226"/>
    </location>
</feature>